<dbReference type="AlphaFoldDB" id="A0A5S9NBI6"/>
<accession>A0A5S9NBI6</accession>
<dbReference type="EMBL" id="CACSAS010000001">
    <property type="protein sequence ID" value="CAA0086520.1"/>
    <property type="molecule type" value="Genomic_DNA"/>
</dbReference>
<name>A0A5S9NBI6_9HYPH</name>
<evidence type="ECO:0008006" key="4">
    <source>
        <dbReference type="Google" id="ProtNLM"/>
    </source>
</evidence>
<dbReference type="InterPro" id="IPR011250">
    <property type="entry name" value="OMP/PagP_B-barrel"/>
</dbReference>
<feature type="signal peptide" evidence="1">
    <location>
        <begin position="1"/>
        <end position="26"/>
    </location>
</feature>
<protein>
    <recommendedName>
        <fullName evidence="4">Outer membrane protein beta-barrel domain-containing protein</fullName>
    </recommendedName>
</protein>
<keyword evidence="1" id="KW-0732">Signal</keyword>
<reference evidence="2 3" key="1">
    <citation type="submission" date="2019-12" db="EMBL/GenBank/DDBJ databases">
        <authorList>
            <person name="Reyes-Prieto M."/>
        </authorList>
    </citation>
    <scope>NUCLEOTIDE SEQUENCE [LARGE SCALE GENOMIC DNA]</scope>
    <source>
        <strain evidence="2">HF14-78462</strain>
    </source>
</reference>
<feature type="chain" id="PRO_5024813334" description="Outer membrane protein beta-barrel domain-containing protein" evidence="1">
    <location>
        <begin position="27"/>
        <end position="274"/>
    </location>
</feature>
<sequence length="274" mass="28827">MGAFGHSARAIAVSLAAFLAAGAARAADRPHGGAPQPDTARPASDWRFQATFYGWLTAIDGDVGVRNRPMTPVDASLSDVLENLDGAVMGSFLAENGQWLFLGDLVLARLSHDGQIGPYGGGSLDAELSQTIATGAIGHWLPLGASDLDLGITAGLRYVRISADVALSPAGSLLVGSASQTEQWVDPTVGLVLQWAIDDRWFLNAVADIGGFGVGSKLSSNGYVGLGYRWTPSLSTAIGYRYLYEDYEAAGIGTGSFRYDTVMHGPTFSLGWHF</sequence>
<organism evidence="2 3">
    <name type="scientific">Starkeya nomas</name>
    <dbReference type="NCBI Taxonomy" id="2666134"/>
    <lineage>
        <taxon>Bacteria</taxon>
        <taxon>Pseudomonadati</taxon>
        <taxon>Pseudomonadota</taxon>
        <taxon>Alphaproteobacteria</taxon>
        <taxon>Hyphomicrobiales</taxon>
        <taxon>Xanthobacteraceae</taxon>
        <taxon>Starkeya</taxon>
    </lineage>
</organism>
<evidence type="ECO:0000313" key="3">
    <source>
        <dbReference type="Proteomes" id="UP000433050"/>
    </source>
</evidence>
<proteinExistence type="predicted"/>
<dbReference type="SUPFAM" id="SSF56925">
    <property type="entry name" value="OMPA-like"/>
    <property type="match status" value="1"/>
</dbReference>
<evidence type="ECO:0000313" key="2">
    <source>
        <dbReference type="EMBL" id="CAA0086520.1"/>
    </source>
</evidence>
<keyword evidence="3" id="KW-1185">Reference proteome</keyword>
<dbReference type="RefSeq" id="WP_159597614.1">
    <property type="nucleotide sequence ID" value="NZ_CACSAS010000001.1"/>
</dbReference>
<evidence type="ECO:0000256" key="1">
    <source>
        <dbReference type="SAM" id="SignalP"/>
    </source>
</evidence>
<gene>
    <name evidence="2" type="ORF">STARVERO_00233</name>
</gene>
<dbReference type="Proteomes" id="UP000433050">
    <property type="component" value="Unassembled WGS sequence"/>
</dbReference>